<proteinExistence type="predicted"/>
<protein>
    <submittedName>
        <fullName evidence="2">Uncharacterized protein</fullName>
    </submittedName>
</protein>
<name>A0ABN8YD67_RANTA</name>
<feature type="region of interest" description="Disordered" evidence="1">
    <location>
        <begin position="39"/>
        <end position="60"/>
    </location>
</feature>
<gene>
    <name evidence="2" type="ORF">MRATA1EN1_LOCUS8465</name>
</gene>
<feature type="region of interest" description="Disordered" evidence="1">
    <location>
        <begin position="126"/>
        <end position="150"/>
    </location>
</feature>
<organism evidence="2 3">
    <name type="scientific">Rangifer tarandus platyrhynchus</name>
    <name type="common">Svalbard reindeer</name>
    <dbReference type="NCBI Taxonomy" id="3082113"/>
    <lineage>
        <taxon>Eukaryota</taxon>
        <taxon>Metazoa</taxon>
        <taxon>Chordata</taxon>
        <taxon>Craniata</taxon>
        <taxon>Vertebrata</taxon>
        <taxon>Euteleostomi</taxon>
        <taxon>Mammalia</taxon>
        <taxon>Eutheria</taxon>
        <taxon>Laurasiatheria</taxon>
        <taxon>Artiodactyla</taxon>
        <taxon>Ruminantia</taxon>
        <taxon>Pecora</taxon>
        <taxon>Cervidae</taxon>
        <taxon>Odocoileinae</taxon>
        <taxon>Rangifer</taxon>
    </lineage>
</organism>
<evidence type="ECO:0000256" key="1">
    <source>
        <dbReference type="SAM" id="MobiDB-lite"/>
    </source>
</evidence>
<evidence type="ECO:0000313" key="3">
    <source>
        <dbReference type="Proteomes" id="UP001176941"/>
    </source>
</evidence>
<reference evidence="2" key="1">
    <citation type="submission" date="2023-04" db="EMBL/GenBank/DDBJ databases">
        <authorList>
            <consortium name="ELIXIR-Norway"/>
        </authorList>
    </citation>
    <scope>NUCLEOTIDE SEQUENCE [LARGE SCALE GENOMIC DNA]</scope>
</reference>
<accession>A0ABN8YD67</accession>
<dbReference type="Proteomes" id="UP001176941">
    <property type="component" value="Chromosome 19"/>
</dbReference>
<evidence type="ECO:0000313" key="2">
    <source>
        <dbReference type="EMBL" id="CAI9159503.1"/>
    </source>
</evidence>
<keyword evidence="3" id="KW-1185">Reference proteome</keyword>
<feature type="compositionally biased region" description="Basic and acidic residues" evidence="1">
    <location>
        <begin position="127"/>
        <end position="141"/>
    </location>
</feature>
<sequence length="150" mass="16213">MSLKRAGSSKRCSRRAASYPGCARVAFAPSGLGAGVSAEDRGSACGTSMRTPVLRDASPPPLIRRIDVSNYVSYNRRTPPRAAGPFWRNEEDDRSICSSGANGRWTRRRGQGLCDYACARARARRQGAAERRCLEKGDPSGRCRCQTSGG</sequence>
<dbReference type="EMBL" id="OX459955">
    <property type="protein sequence ID" value="CAI9159503.1"/>
    <property type="molecule type" value="Genomic_DNA"/>
</dbReference>